<reference evidence="2" key="1">
    <citation type="journal article" date="2020" name="Mol. Plant Microbe Interact.">
        <title>Genome Sequence of the Biocontrol Agent Coniothyrium minitans strain Conio (IMI 134523).</title>
        <authorList>
            <person name="Patel D."/>
            <person name="Shittu T.A."/>
            <person name="Baroncelli R."/>
            <person name="Muthumeenakshi S."/>
            <person name="Osborne T.H."/>
            <person name="Janganan T.K."/>
            <person name="Sreenivasaprasad S."/>
        </authorList>
    </citation>
    <scope>NUCLEOTIDE SEQUENCE</scope>
    <source>
        <strain evidence="2">Conio</strain>
    </source>
</reference>
<dbReference type="Proteomes" id="UP000756921">
    <property type="component" value="Unassembled WGS sequence"/>
</dbReference>
<name>A0A9P6G4B8_9PLEO</name>
<proteinExistence type="predicted"/>
<organism evidence="2 3">
    <name type="scientific">Paraphaeosphaeria minitans</name>
    <dbReference type="NCBI Taxonomy" id="565426"/>
    <lineage>
        <taxon>Eukaryota</taxon>
        <taxon>Fungi</taxon>
        <taxon>Dikarya</taxon>
        <taxon>Ascomycota</taxon>
        <taxon>Pezizomycotina</taxon>
        <taxon>Dothideomycetes</taxon>
        <taxon>Pleosporomycetidae</taxon>
        <taxon>Pleosporales</taxon>
        <taxon>Massarineae</taxon>
        <taxon>Didymosphaeriaceae</taxon>
        <taxon>Paraphaeosphaeria</taxon>
    </lineage>
</organism>
<accession>A0A9P6G4B8</accession>
<sequence length="92" mass="10434">MSNSTSIREPRISSSTQSSSSAVAPQRAYILRSKRLSDEGATIRVIHEIRKTEAGVDILALVEWGNLLRLSYLDWQETKDRPEVKELVDDYV</sequence>
<evidence type="ECO:0000256" key="1">
    <source>
        <dbReference type="SAM" id="MobiDB-lite"/>
    </source>
</evidence>
<feature type="region of interest" description="Disordered" evidence="1">
    <location>
        <begin position="1"/>
        <end position="25"/>
    </location>
</feature>
<protein>
    <submittedName>
        <fullName evidence="2">Uncharacterized protein</fullName>
    </submittedName>
</protein>
<dbReference type="AlphaFoldDB" id="A0A9P6G4B8"/>
<evidence type="ECO:0000313" key="2">
    <source>
        <dbReference type="EMBL" id="KAF9728401.1"/>
    </source>
</evidence>
<gene>
    <name evidence="2" type="ORF">PMIN01_13534</name>
</gene>
<keyword evidence="3" id="KW-1185">Reference proteome</keyword>
<evidence type="ECO:0000313" key="3">
    <source>
        <dbReference type="Proteomes" id="UP000756921"/>
    </source>
</evidence>
<comment type="caution">
    <text evidence="2">The sequence shown here is derived from an EMBL/GenBank/DDBJ whole genome shotgun (WGS) entry which is preliminary data.</text>
</comment>
<dbReference type="EMBL" id="WJXW01000020">
    <property type="protein sequence ID" value="KAF9728401.1"/>
    <property type="molecule type" value="Genomic_DNA"/>
</dbReference>